<accession>A0AAV2INU4</accession>
<feature type="non-terminal residue" evidence="1">
    <location>
        <position position="60"/>
    </location>
</feature>
<gene>
    <name evidence="1" type="ORF">GSLYS_00021110001</name>
</gene>
<evidence type="ECO:0000313" key="2">
    <source>
        <dbReference type="Proteomes" id="UP001497497"/>
    </source>
</evidence>
<keyword evidence="2" id="KW-1185">Reference proteome</keyword>
<evidence type="ECO:0000313" key="1">
    <source>
        <dbReference type="EMBL" id="CAL1547793.1"/>
    </source>
</evidence>
<protein>
    <submittedName>
        <fullName evidence="1">Uncharacterized protein</fullName>
    </submittedName>
</protein>
<dbReference type="EMBL" id="CAXITT010001066">
    <property type="protein sequence ID" value="CAL1547793.1"/>
    <property type="molecule type" value="Genomic_DNA"/>
</dbReference>
<dbReference type="Proteomes" id="UP001497497">
    <property type="component" value="Unassembled WGS sequence"/>
</dbReference>
<dbReference type="AlphaFoldDB" id="A0AAV2INU4"/>
<reference evidence="1 2" key="1">
    <citation type="submission" date="2024-04" db="EMBL/GenBank/DDBJ databases">
        <authorList>
            <consortium name="Genoscope - CEA"/>
            <person name="William W."/>
        </authorList>
    </citation>
    <scope>NUCLEOTIDE SEQUENCE [LARGE SCALE GENOMIC DNA]</scope>
</reference>
<proteinExistence type="predicted"/>
<name>A0AAV2INU4_LYMST</name>
<organism evidence="1 2">
    <name type="scientific">Lymnaea stagnalis</name>
    <name type="common">Great pond snail</name>
    <name type="synonym">Helix stagnalis</name>
    <dbReference type="NCBI Taxonomy" id="6523"/>
    <lineage>
        <taxon>Eukaryota</taxon>
        <taxon>Metazoa</taxon>
        <taxon>Spiralia</taxon>
        <taxon>Lophotrochozoa</taxon>
        <taxon>Mollusca</taxon>
        <taxon>Gastropoda</taxon>
        <taxon>Heterobranchia</taxon>
        <taxon>Euthyneura</taxon>
        <taxon>Panpulmonata</taxon>
        <taxon>Hygrophila</taxon>
        <taxon>Lymnaeoidea</taxon>
        <taxon>Lymnaeidae</taxon>
        <taxon>Lymnaea</taxon>
    </lineage>
</organism>
<comment type="caution">
    <text evidence="1">The sequence shown here is derived from an EMBL/GenBank/DDBJ whole genome shotgun (WGS) entry which is preliminary data.</text>
</comment>
<sequence>MMFDYLYRKHITFSEGEELFGLPKTEEPEFLKIRKELILLQKLYGLYTNVMTTIDNFNDL</sequence>